<feature type="binding site" evidence="15">
    <location>
        <position position="596"/>
    </location>
    <ligand>
        <name>Ca(2+)</name>
        <dbReference type="ChEBI" id="CHEBI:29108"/>
    </ligand>
</feature>
<comment type="function">
    <text evidence="2">Secreted tripeptidyl-peptidase which degrades proteins at acidic pHs and is involved in virulence.</text>
</comment>
<keyword evidence="5" id="KW-0964">Secreted</keyword>
<dbReference type="PANTHER" id="PTHR14218">
    <property type="entry name" value="PROTEASE S8 TRIPEPTIDYL PEPTIDASE I CLN2"/>
    <property type="match status" value="1"/>
</dbReference>
<feature type="signal peptide" evidence="16">
    <location>
        <begin position="1"/>
        <end position="25"/>
    </location>
</feature>
<dbReference type="CDD" id="cd04056">
    <property type="entry name" value="Peptidases_S53"/>
    <property type="match status" value="1"/>
</dbReference>
<evidence type="ECO:0000256" key="10">
    <source>
        <dbReference type="ARBA" id="ARBA00022825"/>
    </source>
</evidence>
<evidence type="ECO:0000256" key="14">
    <source>
        <dbReference type="ARBA" id="ARBA00023180"/>
    </source>
</evidence>
<reference evidence="19" key="1">
    <citation type="journal article" date="2015" name="Genome Announc.">
        <title>Draft whole-genome sequence of the biocontrol agent Trichoderma harzianum T6776.</title>
        <authorList>
            <person name="Baroncelli R."/>
            <person name="Piaggeschi G."/>
            <person name="Fiorini L."/>
            <person name="Bertolini E."/>
            <person name="Zapparata A."/>
            <person name="Pe M.E."/>
            <person name="Sarrocco S."/>
            <person name="Vannacci G."/>
        </authorList>
    </citation>
    <scope>NUCLEOTIDE SEQUENCE [LARGE SCALE GENOMIC DNA]</scope>
    <source>
        <strain evidence="19">T6776</strain>
    </source>
</reference>
<evidence type="ECO:0000256" key="11">
    <source>
        <dbReference type="ARBA" id="ARBA00022837"/>
    </source>
</evidence>
<keyword evidence="10 15" id="KW-0720">Serine protease</keyword>
<keyword evidence="7 15" id="KW-0479">Metal-binding</keyword>
<keyword evidence="11 15" id="KW-0106">Calcium</keyword>
<dbReference type="GO" id="GO:0046872">
    <property type="term" value="F:metal ion binding"/>
    <property type="evidence" value="ECO:0007669"/>
    <property type="project" value="UniProtKB-UniRule"/>
</dbReference>
<accession>A0A0F9WY34</accession>
<dbReference type="Gene3D" id="3.40.50.200">
    <property type="entry name" value="Peptidase S8/S53 domain"/>
    <property type="match status" value="1"/>
</dbReference>
<evidence type="ECO:0000256" key="9">
    <source>
        <dbReference type="ARBA" id="ARBA00022801"/>
    </source>
</evidence>
<dbReference type="GO" id="GO:0004252">
    <property type="term" value="F:serine-type endopeptidase activity"/>
    <property type="evidence" value="ECO:0007669"/>
    <property type="project" value="UniProtKB-UniRule"/>
</dbReference>
<feature type="binding site" evidence="15">
    <location>
        <position position="598"/>
    </location>
    <ligand>
        <name>Ca(2+)</name>
        <dbReference type="ChEBI" id="CHEBI:29108"/>
    </ligand>
</feature>
<dbReference type="EC" id="3.4.14.10" evidence="4"/>
<dbReference type="SMART" id="SM00944">
    <property type="entry name" value="Pro-kuma_activ"/>
    <property type="match status" value="1"/>
</dbReference>
<evidence type="ECO:0000256" key="3">
    <source>
        <dbReference type="ARBA" id="ARBA00004239"/>
    </source>
</evidence>
<feature type="chain" id="PRO_5002529614" description="tripeptidyl-peptidase II" evidence="16">
    <location>
        <begin position="26"/>
        <end position="618"/>
    </location>
</feature>
<dbReference type="GO" id="GO:0008240">
    <property type="term" value="F:tripeptidyl-peptidase activity"/>
    <property type="evidence" value="ECO:0007669"/>
    <property type="project" value="UniProtKB-EC"/>
</dbReference>
<dbReference type="CDD" id="cd11377">
    <property type="entry name" value="Pro-peptidase_S53"/>
    <property type="match status" value="1"/>
</dbReference>
<dbReference type="InterPro" id="IPR036852">
    <property type="entry name" value="Peptidase_S8/S53_dom_sf"/>
</dbReference>
<dbReference type="Proteomes" id="UP000034112">
    <property type="component" value="Unassembled WGS sequence"/>
</dbReference>
<dbReference type="OrthoDB" id="409122at2759"/>
<feature type="active site" description="Charge relay system" evidence="15">
    <location>
        <position position="301"/>
    </location>
</feature>
<evidence type="ECO:0000256" key="8">
    <source>
        <dbReference type="ARBA" id="ARBA00022729"/>
    </source>
</evidence>
<dbReference type="EMBL" id="JOKZ01000471">
    <property type="protein sequence ID" value="KKO98030.1"/>
    <property type="molecule type" value="Genomic_DNA"/>
</dbReference>
<comment type="caution">
    <text evidence="18">The sequence shown here is derived from an EMBL/GenBank/DDBJ whole genome shotgun (WGS) entry which is preliminary data.</text>
</comment>
<feature type="active site" description="Charge relay system" evidence="15">
    <location>
        <position position="297"/>
    </location>
</feature>
<evidence type="ECO:0000256" key="4">
    <source>
        <dbReference type="ARBA" id="ARBA00012462"/>
    </source>
</evidence>
<feature type="domain" description="Peptidase S53" evidence="17">
    <location>
        <begin position="221"/>
        <end position="618"/>
    </location>
</feature>
<feature type="active site" description="Charge relay system" evidence="15">
    <location>
        <position position="518"/>
    </location>
</feature>
<evidence type="ECO:0000256" key="7">
    <source>
        <dbReference type="ARBA" id="ARBA00022723"/>
    </source>
</evidence>
<dbReference type="OMA" id="PEIAWEG"/>
<evidence type="ECO:0000256" key="6">
    <source>
        <dbReference type="ARBA" id="ARBA00022670"/>
    </source>
</evidence>
<protein>
    <recommendedName>
        <fullName evidence="4">tripeptidyl-peptidase II</fullName>
        <ecNumber evidence="4">3.4.14.10</ecNumber>
    </recommendedName>
</protein>
<evidence type="ECO:0000313" key="18">
    <source>
        <dbReference type="EMBL" id="KKO98030.1"/>
    </source>
</evidence>
<evidence type="ECO:0000256" key="2">
    <source>
        <dbReference type="ARBA" id="ARBA00002451"/>
    </source>
</evidence>
<gene>
    <name evidence="18" type="ORF">THAR02_09868</name>
</gene>
<evidence type="ECO:0000256" key="5">
    <source>
        <dbReference type="ARBA" id="ARBA00022525"/>
    </source>
</evidence>
<comment type="subcellular location">
    <subcellularLocation>
        <location evidence="3">Secreted</location>
        <location evidence="3">Extracellular space</location>
    </subcellularLocation>
</comment>
<evidence type="ECO:0000256" key="16">
    <source>
        <dbReference type="SAM" id="SignalP"/>
    </source>
</evidence>
<dbReference type="SUPFAM" id="SSF54897">
    <property type="entry name" value="Protease propeptides/inhibitors"/>
    <property type="match status" value="1"/>
</dbReference>
<dbReference type="SUPFAM" id="SSF52743">
    <property type="entry name" value="Subtilisin-like"/>
    <property type="match status" value="1"/>
</dbReference>
<dbReference type="InterPro" id="IPR030400">
    <property type="entry name" value="Sedolisin_dom"/>
</dbReference>
<evidence type="ECO:0000256" key="13">
    <source>
        <dbReference type="ARBA" id="ARBA00023145"/>
    </source>
</evidence>
<evidence type="ECO:0000256" key="1">
    <source>
        <dbReference type="ARBA" id="ARBA00001910"/>
    </source>
</evidence>
<feature type="binding site" evidence="15">
    <location>
        <position position="561"/>
    </location>
    <ligand>
        <name>Ca(2+)</name>
        <dbReference type="ChEBI" id="CHEBI:29108"/>
    </ligand>
</feature>
<evidence type="ECO:0000256" key="15">
    <source>
        <dbReference type="PROSITE-ProRule" id="PRU01032"/>
    </source>
</evidence>
<keyword evidence="13" id="KW-0865">Zymogen</keyword>
<keyword evidence="8 16" id="KW-0732">Signal</keyword>
<feature type="binding site" evidence="15">
    <location>
        <position position="560"/>
    </location>
    <ligand>
        <name>Ca(2+)</name>
        <dbReference type="ChEBI" id="CHEBI:29108"/>
    </ligand>
</feature>
<keyword evidence="12" id="KW-0843">Virulence</keyword>
<keyword evidence="6 15" id="KW-0645">Protease</keyword>
<dbReference type="InterPro" id="IPR015366">
    <property type="entry name" value="S53_propep"/>
</dbReference>
<dbReference type="AlphaFoldDB" id="A0A0F9WY34"/>
<dbReference type="InterPro" id="IPR050819">
    <property type="entry name" value="Tripeptidyl-peptidase_I"/>
</dbReference>
<evidence type="ECO:0000313" key="19">
    <source>
        <dbReference type="Proteomes" id="UP000034112"/>
    </source>
</evidence>
<name>A0A0F9WY34_TRIHA</name>
<dbReference type="FunFam" id="3.40.50.200:FF:000015">
    <property type="entry name" value="Tripeptidyl peptidase A"/>
    <property type="match status" value="1"/>
</dbReference>
<proteinExistence type="predicted"/>
<comment type="catalytic activity">
    <reaction evidence="1">
        <text>Release of an N-terminal tripeptide from a polypeptide.</text>
        <dbReference type="EC" id="3.4.14.10"/>
    </reaction>
</comment>
<dbReference type="GO" id="GO:0005576">
    <property type="term" value="C:extracellular region"/>
    <property type="evidence" value="ECO:0007669"/>
    <property type="project" value="UniProtKB-SubCell"/>
</dbReference>
<organism evidence="18 19">
    <name type="scientific">Trichoderma harzianum</name>
    <name type="common">Hypocrea lixii</name>
    <dbReference type="NCBI Taxonomy" id="5544"/>
    <lineage>
        <taxon>Eukaryota</taxon>
        <taxon>Fungi</taxon>
        <taxon>Dikarya</taxon>
        <taxon>Ascomycota</taxon>
        <taxon>Pezizomycotina</taxon>
        <taxon>Sordariomycetes</taxon>
        <taxon>Hypocreomycetidae</taxon>
        <taxon>Hypocreales</taxon>
        <taxon>Hypocreaceae</taxon>
        <taxon>Trichoderma</taxon>
    </lineage>
</organism>
<dbReference type="InterPro" id="IPR000209">
    <property type="entry name" value="Peptidase_S8/S53_dom"/>
</dbReference>
<evidence type="ECO:0000256" key="12">
    <source>
        <dbReference type="ARBA" id="ARBA00023026"/>
    </source>
</evidence>
<dbReference type="GO" id="GO:0006508">
    <property type="term" value="P:proteolysis"/>
    <property type="evidence" value="ECO:0007669"/>
    <property type="project" value="UniProtKB-KW"/>
</dbReference>
<dbReference type="Pfam" id="PF00082">
    <property type="entry name" value="Peptidase_S8"/>
    <property type="match status" value="1"/>
</dbReference>
<comment type="cofactor">
    <cofactor evidence="15">
        <name>Ca(2+)</name>
        <dbReference type="ChEBI" id="CHEBI:29108"/>
    </cofactor>
    <text evidence="15">Binds 1 Ca(2+) ion per subunit.</text>
</comment>
<dbReference type="PROSITE" id="PS51695">
    <property type="entry name" value="SEDOLISIN"/>
    <property type="match status" value="1"/>
</dbReference>
<keyword evidence="14" id="KW-0325">Glycoprotein</keyword>
<evidence type="ECO:0000259" key="17">
    <source>
        <dbReference type="PROSITE" id="PS51695"/>
    </source>
</evidence>
<dbReference type="Pfam" id="PF09286">
    <property type="entry name" value="Pro-kuma_activ"/>
    <property type="match status" value="1"/>
</dbReference>
<keyword evidence="9 15" id="KW-0378">Hydrolase</keyword>
<dbReference type="PANTHER" id="PTHR14218:SF34">
    <property type="entry name" value="TRIPEPTIDYL-PEPTIDASE SED4"/>
    <property type="match status" value="1"/>
</dbReference>
<sequence length="618" mass="66204">MPKSKSSTALRLVSLLSLASVQVSASTASVLVESLEKLPHGWTAASAPSPSSQITLQVALTQQNIDQLESRLAAVSTPNSKTYGNYLDLDEINEIFAPSDASSAAVESWLKSHGVTKYTKQGASIWFQTDVSTANSMLSTNFHTYSDTTGAKKVRTLQYSIPQNLVDHIDLISPTTYFGTTNAARALKARSVASVAQSVAARQEPSSCQGTLVFEGRTFNVFQPDCLRTEYSVDGYTPSAKSGSRIGFGSFLNQSASFSDLQLFEQHFGFASQNFSVVLINGGTDLPQPPSDDDDGEANLDVQNILTIAHPLPITEFITAGSPPYFPDPVEPAGTPNENEPYLQYFEYLLSKPNSKIPQVITNSYGDEEQTVPHAYAVRVCNQIGLLGLRGISILESSGDEGVGASCVATNSTTPQFNPIFPATCPYVTSVGGTVSFNPEVAWDGSSGGFSYHFSRPWYQEEAVGNYLKNHISAETKKYYSPYVDFSGRGFPDVAAHSVSPDYPVFQGGQLTPSGGTSAASPIVASIIALLNDARLREGKPALGFLNPLIYQYAYQGFTDITSGQSDGCNGNNTQTGAPLPGAGNVPGAHWNATKGWDPTTGFGVPNFKKLLQLVRYI</sequence>